<evidence type="ECO:0000259" key="11">
    <source>
        <dbReference type="Pfam" id="PF04561"/>
    </source>
</evidence>
<dbReference type="GO" id="GO:0000428">
    <property type="term" value="C:DNA-directed RNA polymerase complex"/>
    <property type="evidence" value="ECO:0007669"/>
    <property type="project" value="UniProtKB-KW"/>
</dbReference>
<feature type="domain" description="RNA polymerase Rpb2" evidence="11">
    <location>
        <begin position="150"/>
        <end position="324"/>
    </location>
</feature>
<evidence type="ECO:0000313" key="15">
    <source>
        <dbReference type="EMBL" id="OGC62242.1"/>
    </source>
</evidence>
<dbReference type="NCBIfam" id="NF001616">
    <property type="entry name" value="PRK00405.1"/>
    <property type="match status" value="1"/>
</dbReference>
<dbReference type="Proteomes" id="UP000176614">
    <property type="component" value="Unassembled WGS sequence"/>
</dbReference>
<feature type="domain" description="RNA polymerase beta subunit protrusion" evidence="12">
    <location>
        <begin position="17"/>
        <end position="350"/>
    </location>
</feature>
<dbReference type="SUPFAM" id="SSF64484">
    <property type="entry name" value="beta and beta-prime subunits of DNA dependent RNA-polymerase"/>
    <property type="match status" value="1"/>
</dbReference>
<dbReference type="InterPro" id="IPR007645">
    <property type="entry name" value="RNA_pol_Rpb2_3"/>
</dbReference>
<dbReference type="GO" id="GO:0006351">
    <property type="term" value="P:DNA-templated transcription"/>
    <property type="evidence" value="ECO:0007669"/>
    <property type="project" value="UniProtKB-UniRule"/>
</dbReference>
<dbReference type="InterPro" id="IPR015712">
    <property type="entry name" value="DNA-dir_RNA_pol_su2"/>
</dbReference>
<dbReference type="Gene3D" id="2.30.150.10">
    <property type="entry name" value="DNA-directed RNA polymerase, beta subunit, external 1 domain"/>
    <property type="match status" value="1"/>
</dbReference>
<dbReference type="InterPro" id="IPR019462">
    <property type="entry name" value="DNA-dir_RNA_pol_bsu_external_1"/>
</dbReference>
<accession>A0A1F4VYK4</accession>
<dbReference type="Gene3D" id="2.40.50.150">
    <property type="match status" value="1"/>
</dbReference>
<evidence type="ECO:0000256" key="1">
    <source>
        <dbReference type="ARBA" id="ARBA00022478"/>
    </source>
</evidence>
<keyword evidence="1 6" id="KW-0240">DNA-directed RNA polymerase</keyword>
<gene>
    <name evidence="6" type="primary">rpoB</name>
    <name evidence="15" type="ORF">A2264_03065</name>
</gene>
<evidence type="ECO:0000256" key="8">
    <source>
        <dbReference type="RuleBase" id="RU363031"/>
    </source>
</evidence>
<comment type="function">
    <text evidence="6 8">DNA-dependent RNA polymerase catalyzes the transcription of DNA into RNA using the four ribonucleoside triphosphates as substrates.</text>
</comment>
<dbReference type="GO" id="GO:0003677">
    <property type="term" value="F:DNA binding"/>
    <property type="evidence" value="ECO:0007669"/>
    <property type="project" value="UniProtKB-UniRule"/>
</dbReference>
<feature type="domain" description="RNA polymerase Rpb2" evidence="13">
    <location>
        <begin position="384"/>
        <end position="451"/>
    </location>
</feature>
<dbReference type="GO" id="GO:0032549">
    <property type="term" value="F:ribonucleoside binding"/>
    <property type="evidence" value="ECO:0007669"/>
    <property type="project" value="InterPro"/>
</dbReference>
<evidence type="ECO:0000259" key="12">
    <source>
        <dbReference type="Pfam" id="PF04563"/>
    </source>
</evidence>
<organism evidence="15 16">
    <name type="scientific">candidate division WWE3 bacterium RIFOXYA2_FULL_46_9</name>
    <dbReference type="NCBI Taxonomy" id="1802636"/>
    <lineage>
        <taxon>Bacteria</taxon>
        <taxon>Katanobacteria</taxon>
    </lineage>
</organism>
<dbReference type="EMBL" id="MEVT01000022">
    <property type="protein sequence ID" value="OGC62242.1"/>
    <property type="molecule type" value="Genomic_DNA"/>
</dbReference>
<dbReference type="InterPro" id="IPR010243">
    <property type="entry name" value="RNA_pol_bsu_bac"/>
</dbReference>
<dbReference type="InterPro" id="IPR007641">
    <property type="entry name" value="RNA_pol_Rpb2_7"/>
</dbReference>
<feature type="domain" description="DNA-directed RNA polymerase beta subunit external 1" evidence="14">
    <location>
        <begin position="469"/>
        <end position="531"/>
    </location>
</feature>
<dbReference type="InterPro" id="IPR007642">
    <property type="entry name" value="RNA_pol_Rpb2_2"/>
</dbReference>
<evidence type="ECO:0000313" key="16">
    <source>
        <dbReference type="Proteomes" id="UP000176614"/>
    </source>
</evidence>
<evidence type="ECO:0000256" key="5">
    <source>
        <dbReference type="ARBA" id="ARBA00048552"/>
    </source>
</evidence>
<evidence type="ECO:0000256" key="2">
    <source>
        <dbReference type="ARBA" id="ARBA00022679"/>
    </source>
</evidence>
<reference evidence="15 16" key="1">
    <citation type="journal article" date="2016" name="Nat. Commun.">
        <title>Thousands of microbial genomes shed light on interconnected biogeochemical processes in an aquifer system.</title>
        <authorList>
            <person name="Anantharaman K."/>
            <person name="Brown C.T."/>
            <person name="Hug L.A."/>
            <person name="Sharon I."/>
            <person name="Castelle C.J."/>
            <person name="Probst A.J."/>
            <person name="Thomas B.C."/>
            <person name="Singh A."/>
            <person name="Wilkins M.J."/>
            <person name="Karaoz U."/>
            <person name="Brodie E.L."/>
            <person name="Williams K.H."/>
            <person name="Hubbard S.S."/>
            <person name="Banfield J.F."/>
        </authorList>
    </citation>
    <scope>NUCLEOTIDE SEQUENCE [LARGE SCALE GENOMIC DNA]</scope>
</reference>
<comment type="catalytic activity">
    <reaction evidence="5 6 8">
        <text>RNA(n) + a ribonucleoside 5'-triphosphate = RNA(n+1) + diphosphate</text>
        <dbReference type="Rhea" id="RHEA:21248"/>
        <dbReference type="Rhea" id="RHEA-COMP:14527"/>
        <dbReference type="Rhea" id="RHEA-COMP:17342"/>
        <dbReference type="ChEBI" id="CHEBI:33019"/>
        <dbReference type="ChEBI" id="CHEBI:61557"/>
        <dbReference type="ChEBI" id="CHEBI:140395"/>
        <dbReference type="EC" id="2.7.7.6"/>
    </reaction>
</comment>
<dbReference type="Pfam" id="PF10385">
    <property type="entry name" value="RNA_pol_Rpb2_45"/>
    <property type="match status" value="1"/>
</dbReference>
<comment type="caution">
    <text evidence="15">The sequence shown here is derived from an EMBL/GenBank/DDBJ whole genome shotgun (WGS) entry which is preliminary data.</text>
</comment>
<dbReference type="Gene3D" id="2.40.50.100">
    <property type="match status" value="1"/>
</dbReference>
<dbReference type="Gene3D" id="3.90.1110.10">
    <property type="entry name" value="RNA polymerase Rpb2, domain 2"/>
    <property type="match status" value="1"/>
</dbReference>
<evidence type="ECO:0000256" key="7">
    <source>
        <dbReference type="RuleBase" id="RU000434"/>
    </source>
</evidence>
<comment type="similarity">
    <text evidence="6 7">Belongs to the RNA polymerase beta chain family.</text>
</comment>
<dbReference type="InterPro" id="IPR042107">
    <property type="entry name" value="DNA-dir_RNA_pol_bsu_ext_1_sf"/>
</dbReference>
<protein>
    <recommendedName>
        <fullName evidence="6 8">DNA-directed RNA polymerase subunit beta</fullName>
        <shortName evidence="6">RNAP subunit beta</shortName>
        <ecNumber evidence="6 8">2.7.7.6</ecNumber>
    </recommendedName>
    <alternativeName>
        <fullName evidence="6">RNA polymerase subunit beta</fullName>
    </alternativeName>
    <alternativeName>
        <fullName evidence="6">Transcriptase subunit beta</fullName>
    </alternativeName>
</protein>
<dbReference type="CDD" id="cd00653">
    <property type="entry name" value="RNA_pol_B_RPB2"/>
    <property type="match status" value="1"/>
</dbReference>
<feature type="domain" description="RNA polymerase Rpb2" evidence="10">
    <location>
        <begin position="982"/>
        <end position="1055"/>
    </location>
</feature>
<evidence type="ECO:0000259" key="10">
    <source>
        <dbReference type="Pfam" id="PF04560"/>
    </source>
</evidence>
<dbReference type="GO" id="GO:0003899">
    <property type="term" value="F:DNA-directed RNA polymerase activity"/>
    <property type="evidence" value="ECO:0007669"/>
    <property type="project" value="UniProtKB-UniRule"/>
</dbReference>
<dbReference type="Pfam" id="PF04560">
    <property type="entry name" value="RNA_pol_Rpb2_7"/>
    <property type="match status" value="1"/>
</dbReference>
<dbReference type="InterPro" id="IPR007121">
    <property type="entry name" value="RNA_pol_bsu_CS"/>
</dbReference>
<proteinExistence type="inferred from homology"/>
<dbReference type="Pfam" id="PF04565">
    <property type="entry name" value="RNA_pol_Rpb2_3"/>
    <property type="match status" value="1"/>
</dbReference>
<dbReference type="Gene3D" id="3.90.1800.10">
    <property type="entry name" value="RNA polymerase alpha subunit dimerisation domain"/>
    <property type="match status" value="1"/>
</dbReference>
<dbReference type="Gene3D" id="2.40.270.10">
    <property type="entry name" value="DNA-directed RNA polymerase, subunit 2, domain 6"/>
    <property type="match status" value="2"/>
</dbReference>
<dbReference type="AlphaFoldDB" id="A0A1F4VYK4"/>
<keyword evidence="4 6" id="KW-0804">Transcription</keyword>
<evidence type="ECO:0000259" key="14">
    <source>
        <dbReference type="Pfam" id="PF10385"/>
    </source>
</evidence>
<sequence>MRHSFSKRKISAKLPNLIDIQLDSYNWIKKEGLQEILDELGTIEDNSGRGWILKLQKPNIDKANITPSEARRTGRTYDAPWYLNATIKDPIAKKEKSSQIYMGDIPLMTDKGTFIISGVERIVVNQLIRAEGVLFSRDVSPITGQFLASSKILPRSGIWLEFETSRTGVISVRIDRKRKITATTVLRLFGLETDDDIRGAFSAVETNPEVNYIESTLSKDPTASYDEACIEVYRKMRPGEPLVLENAKALVASMFFNKRRYSLGAVGRFKLNQVLGLNFPNDPEHRLIQLEDLIKILSRIIELNNGAPGVEPSDTDFLGNRRVKSVGELLQWQMRIGFIRMEKNIKERMALSPREVLPEPSTLVSPRAVAASVHSFFATGQLSQLHDQQNPMTSVEHLRRLSVLGPGGLTKERASFSVRDVHYSSFGKVCAVRTPEGPNVGLINYMALYAKTNEYGFLETPYFKLDKTKDGRIKLTDEMVYLAAYEEENVFITDQSVDIDEKGFIVDSQVPLRKGGNFFLGNVEQAQYIEVVPRQVLGVIAGMIPFVQNDDISRALMGTQQMSQAVPLVKPQRPIVGTGIEGEVAINTPALIVADSDGVIDYADASKVVVKYKGSSSKITYEAAKFVQTNADTCFNQYTRVSTDDKVKKGDVLIEGPAVEGGEMSIGTNMTIAYMIYEGLEYEDGVVISDRLVKDDVLTSIHVSDYTSSVQETKLGPEEITRDIPNVSEDVLRNLDEDGIVAIGSKVKAGDILVGKVAPKGEVDLTAEERLLRAIFGEKAKDVRDTSLKMPHGEHGVVIGIKRVSKKDNNSLPAGTIEEITVYVAQQKKIEVGDKLAGRHGNKGVISAIVPTVDMPVLPDGSHVDIIFSSAAVLNRMNVGQSLECMLGMAGKKMNTYYEVPPLQEIPEELIVDELKKAGLPVSGKMKLRDGRTGEYFHNEIVVGDAYILKLIHMSEEKMHARSTGPYSLITQQPLGGKAQFGGQRFGEMEVWALESYGAAHILKEMLTIKSDDMIGRQQAYGAIVKGQEIPDSTVPETFKLLVRKLNGLGLGLDAMVSHPTSANSDTGEEITSLEGNEAIEELVVNKDEVEELVSSQEVVS</sequence>
<dbReference type="InterPro" id="IPR007120">
    <property type="entry name" value="DNA-dir_RNAP_su2_dom"/>
</dbReference>
<dbReference type="InterPro" id="IPR037034">
    <property type="entry name" value="RNA_pol_Rpb2_2_sf"/>
</dbReference>
<dbReference type="InterPro" id="IPR007644">
    <property type="entry name" value="RNA_pol_bsu_protrusion"/>
</dbReference>
<evidence type="ECO:0000259" key="9">
    <source>
        <dbReference type="Pfam" id="PF00562"/>
    </source>
</evidence>
<name>A0A1F4VYK4_UNCKA</name>
<dbReference type="PROSITE" id="PS01166">
    <property type="entry name" value="RNA_POL_BETA"/>
    <property type="match status" value="1"/>
</dbReference>
<dbReference type="EC" id="2.7.7.6" evidence="6 8"/>
<keyword evidence="2 6" id="KW-0808">Transferase</keyword>
<keyword evidence="3 6" id="KW-0548">Nucleotidyltransferase</keyword>
<feature type="domain" description="DNA-directed RNA polymerase subunit 2 hybrid-binding" evidence="9">
    <location>
        <begin position="593"/>
        <end position="980"/>
    </location>
</feature>
<dbReference type="HAMAP" id="MF_01321">
    <property type="entry name" value="RNApol_bact_RpoB"/>
    <property type="match status" value="1"/>
</dbReference>
<evidence type="ECO:0000256" key="3">
    <source>
        <dbReference type="ARBA" id="ARBA00022695"/>
    </source>
</evidence>
<dbReference type="InterPro" id="IPR037033">
    <property type="entry name" value="DNA-dir_RNAP_su2_hyb_sf"/>
</dbReference>
<dbReference type="Pfam" id="PF04561">
    <property type="entry name" value="RNA_pol_Rpb2_2"/>
    <property type="match status" value="1"/>
</dbReference>
<evidence type="ECO:0000256" key="6">
    <source>
        <dbReference type="HAMAP-Rule" id="MF_01321"/>
    </source>
</evidence>
<comment type="subunit">
    <text evidence="6 8">The RNAP catalytic core consists of 2 alpha, 1 beta, 1 beta' and 1 omega subunit. When a sigma factor is associated with the core the holoenzyme is formed, which can initiate transcription.</text>
</comment>
<dbReference type="InterPro" id="IPR014724">
    <property type="entry name" value="RNA_pol_RPB2_OB-fold"/>
</dbReference>
<dbReference type="Pfam" id="PF00562">
    <property type="entry name" value="RNA_pol_Rpb2_6"/>
    <property type="match status" value="1"/>
</dbReference>
<evidence type="ECO:0000256" key="4">
    <source>
        <dbReference type="ARBA" id="ARBA00023163"/>
    </source>
</evidence>
<dbReference type="Pfam" id="PF04563">
    <property type="entry name" value="RNA_pol_Rpb2_1"/>
    <property type="match status" value="1"/>
</dbReference>
<dbReference type="Gene3D" id="3.90.1100.10">
    <property type="match status" value="1"/>
</dbReference>
<dbReference type="PANTHER" id="PTHR20856">
    <property type="entry name" value="DNA-DIRECTED RNA POLYMERASE I SUBUNIT 2"/>
    <property type="match status" value="1"/>
</dbReference>
<evidence type="ECO:0000259" key="13">
    <source>
        <dbReference type="Pfam" id="PF04565"/>
    </source>
</evidence>